<reference evidence="4 6" key="2">
    <citation type="submission" date="2018-10" db="EMBL/GenBank/DDBJ databases">
        <title>Genomic Encyclopedia of Archaeal and Bacterial Type Strains, Phase II (KMG-II): from individual species to whole genera.</title>
        <authorList>
            <person name="Goeker M."/>
        </authorList>
    </citation>
    <scope>NUCLEOTIDE SEQUENCE [LARGE SCALE GENOMIC DNA]</scope>
    <source>
        <strain evidence="4 6">DSM 21886</strain>
    </source>
</reference>
<organism evidence="4 6">
    <name type="scientific">Flavobacterium lindanitolerans</name>
    <dbReference type="NCBI Taxonomy" id="428988"/>
    <lineage>
        <taxon>Bacteria</taxon>
        <taxon>Pseudomonadati</taxon>
        <taxon>Bacteroidota</taxon>
        <taxon>Flavobacteriia</taxon>
        <taxon>Flavobacteriales</taxon>
        <taxon>Flavobacteriaceae</taxon>
        <taxon>Flavobacterium</taxon>
    </lineage>
</organism>
<protein>
    <submittedName>
        <fullName evidence="4">Uncharacterized protein</fullName>
    </submittedName>
</protein>
<evidence type="ECO:0000313" key="5">
    <source>
        <dbReference type="Proteomes" id="UP000233767"/>
    </source>
</evidence>
<dbReference type="Proteomes" id="UP000233767">
    <property type="component" value="Unassembled WGS sequence"/>
</dbReference>
<dbReference type="Proteomes" id="UP000275027">
    <property type="component" value="Unassembled WGS sequence"/>
</dbReference>
<keyword evidence="2" id="KW-0472">Membrane</keyword>
<gene>
    <name evidence="3" type="ORF">B0G92_2512</name>
    <name evidence="4" type="ORF">CLV50_1538</name>
</gene>
<comment type="caution">
    <text evidence="4">The sequence shown here is derived from an EMBL/GenBank/DDBJ whole genome shotgun (WGS) entry which is preliminary data.</text>
</comment>
<accession>A0A497UU01</accession>
<evidence type="ECO:0000313" key="3">
    <source>
        <dbReference type="EMBL" id="PKW21228.1"/>
    </source>
</evidence>
<keyword evidence="5" id="KW-1185">Reference proteome</keyword>
<reference evidence="3 5" key="1">
    <citation type="submission" date="2017-12" db="EMBL/GenBank/DDBJ databases">
        <title>Genomic Encyclopedia of Type Strains, Phase III (KMG-III): the genomes of soil and plant-associated and newly described type strains.</title>
        <authorList>
            <person name="Whitman W."/>
        </authorList>
    </citation>
    <scope>NUCLEOTIDE SEQUENCE [LARGE SCALE GENOMIC DNA]</scope>
    <source>
        <strain evidence="3 5">IP-10</strain>
    </source>
</reference>
<dbReference type="EMBL" id="RCCB01000011">
    <property type="protein sequence ID" value="RLJ30134.1"/>
    <property type="molecule type" value="Genomic_DNA"/>
</dbReference>
<dbReference type="AlphaFoldDB" id="A0A497UU01"/>
<sequence length="102" mass="11536">MMPHKGFDITIKLTYKLHTMKTKNVLLGIAAGVAAVAVARLILKRTGAWDSMCEKASDMEDRMFHQGYRKRERESLSTLPKGEEKTVSKKHYEASKLKNAVL</sequence>
<keyword evidence="2" id="KW-1133">Transmembrane helix</keyword>
<dbReference type="EMBL" id="PJND01000008">
    <property type="protein sequence ID" value="PKW21228.1"/>
    <property type="molecule type" value="Genomic_DNA"/>
</dbReference>
<feature type="transmembrane region" description="Helical" evidence="2">
    <location>
        <begin position="25"/>
        <end position="43"/>
    </location>
</feature>
<evidence type="ECO:0000256" key="1">
    <source>
        <dbReference type="SAM" id="MobiDB-lite"/>
    </source>
</evidence>
<evidence type="ECO:0000313" key="4">
    <source>
        <dbReference type="EMBL" id="RLJ30134.1"/>
    </source>
</evidence>
<name>A0A497UU01_9FLAO</name>
<keyword evidence="2" id="KW-0812">Transmembrane</keyword>
<feature type="region of interest" description="Disordered" evidence="1">
    <location>
        <begin position="64"/>
        <end position="91"/>
    </location>
</feature>
<evidence type="ECO:0000313" key="6">
    <source>
        <dbReference type="Proteomes" id="UP000275027"/>
    </source>
</evidence>
<proteinExistence type="predicted"/>
<evidence type="ECO:0000256" key="2">
    <source>
        <dbReference type="SAM" id="Phobius"/>
    </source>
</evidence>